<dbReference type="RefSeq" id="WP_183313048.1">
    <property type="nucleotide sequence ID" value="NZ_JACHXQ010000001.1"/>
</dbReference>
<accession>A0A7W5DGT5</accession>
<sequence length="118" mass="13734">MTKQKDTSANPAFSAAEPMMEWWQKQFSQGTPPMARMQLAWMYSMAEAMQFEAQFLQALAESGQKISQSFSGDTPLTPAEMQERYQQLITEVTEAQMERMEKAAELSHEFRRRVWEEI</sequence>
<evidence type="ECO:0000313" key="2">
    <source>
        <dbReference type="Proteomes" id="UP000563050"/>
    </source>
</evidence>
<evidence type="ECO:0008006" key="3">
    <source>
        <dbReference type="Google" id="ProtNLM"/>
    </source>
</evidence>
<proteinExistence type="predicted"/>
<gene>
    <name evidence="1" type="ORF">FHR95_000231</name>
</gene>
<dbReference type="AlphaFoldDB" id="A0A7W5DGT5"/>
<comment type="caution">
    <text evidence="1">The sequence shown here is derived from an EMBL/GenBank/DDBJ whole genome shotgun (WGS) entry which is preliminary data.</text>
</comment>
<reference evidence="1 2" key="1">
    <citation type="submission" date="2020-08" db="EMBL/GenBank/DDBJ databases">
        <title>Genomic Encyclopedia of Type Strains, Phase III (KMG-III): the genomes of soil and plant-associated and newly described type strains.</title>
        <authorList>
            <person name="Whitman W."/>
        </authorList>
    </citation>
    <scope>NUCLEOTIDE SEQUENCE [LARGE SCALE GENOMIC DNA]</scope>
    <source>
        <strain evidence="1 2">CECT 7341</strain>
    </source>
</reference>
<evidence type="ECO:0000313" key="1">
    <source>
        <dbReference type="EMBL" id="MBB3182707.1"/>
    </source>
</evidence>
<name>A0A7W5DGT5_9GAMM</name>
<protein>
    <recommendedName>
        <fullName evidence="3">Phasin domain-containing protein</fullName>
    </recommendedName>
</protein>
<dbReference type="Proteomes" id="UP000563050">
    <property type="component" value="Unassembled WGS sequence"/>
</dbReference>
<dbReference type="EMBL" id="JACHXQ010000001">
    <property type="protein sequence ID" value="MBB3182707.1"/>
    <property type="molecule type" value="Genomic_DNA"/>
</dbReference>
<keyword evidence="2" id="KW-1185">Reference proteome</keyword>
<organism evidence="1 2">
    <name type="scientific">Halomonas fontilapidosi</name>
    <dbReference type="NCBI Taxonomy" id="616675"/>
    <lineage>
        <taxon>Bacteria</taxon>
        <taxon>Pseudomonadati</taxon>
        <taxon>Pseudomonadota</taxon>
        <taxon>Gammaproteobacteria</taxon>
        <taxon>Oceanospirillales</taxon>
        <taxon>Halomonadaceae</taxon>
        <taxon>Halomonas</taxon>
    </lineage>
</organism>